<organism evidence="2 3">
    <name type="scientific">Odynerus spinipes</name>
    <dbReference type="NCBI Taxonomy" id="1348599"/>
    <lineage>
        <taxon>Eukaryota</taxon>
        <taxon>Metazoa</taxon>
        <taxon>Ecdysozoa</taxon>
        <taxon>Arthropoda</taxon>
        <taxon>Hexapoda</taxon>
        <taxon>Insecta</taxon>
        <taxon>Pterygota</taxon>
        <taxon>Neoptera</taxon>
        <taxon>Endopterygota</taxon>
        <taxon>Hymenoptera</taxon>
        <taxon>Apocrita</taxon>
        <taxon>Aculeata</taxon>
        <taxon>Vespoidea</taxon>
        <taxon>Vespidae</taxon>
        <taxon>Eumeninae</taxon>
        <taxon>Odynerus</taxon>
    </lineage>
</organism>
<name>A0AAD9RFI9_9HYME</name>
<gene>
    <name evidence="2" type="ORF">KPH14_012590</name>
</gene>
<proteinExistence type="predicted"/>
<keyword evidence="3" id="KW-1185">Reference proteome</keyword>
<reference evidence="2" key="2">
    <citation type="journal article" date="2023" name="Commun. Biol.">
        <title>Intrasexual cuticular hydrocarbon dimorphism in a wasp sheds light on hydrocarbon biosynthesis genes in Hymenoptera.</title>
        <authorList>
            <person name="Moris V.C."/>
            <person name="Podsiadlowski L."/>
            <person name="Martin S."/>
            <person name="Oeyen J.P."/>
            <person name="Donath A."/>
            <person name="Petersen M."/>
            <person name="Wilbrandt J."/>
            <person name="Misof B."/>
            <person name="Liedtke D."/>
            <person name="Thamm M."/>
            <person name="Scheiner R."/>
            <person name="Schmitt T."/>
            <person name="Niehuis O."/>
        </authorList>
    </citation>
    <scope>NUCLEOTIDE SEQUENCE</scope>
    <source>
        <strain evidence="2">GBR_01_08_01A</strain>
    </source>
</reference>
<sequence>MGYSKRGSGQQYDSLNGYSAIIGALSGRVLDYTTRNRKCRACDLGLGKDVHDCRMNFHGSAKAMEADAAVELITQSKILTEKNVEVGVFIGDDDSSSIRAVRNATDRIIVKQSDRNHASKGVRNVLYKTANDKNVKGMSADAIKYLHRCYTYAVAQNQGNSTALAASLRNIPYHAYDQHDNCGKWCGFKKDPKNYQHSNILNKSFKNPRLFEELKSIFDRLSANADKFAVTASSQANESLNAVMARKAPKALCYSLSESADYTVQQISTF</sequence>
<dbReference type="InterPro" id="IPR049012">
    <property type="entry name" value="Mutator_transp_dom"/>
</dbReference>
<evidence type="ECO:0000313" key="2">
    <source>
        <dbReference type="EMBL" id="KAK2578739.1"/>
    </source>
</evidence>
<dbReference type="Proteomes" id="UP001258017">
    <property type="component" value="Unassembled WGS sequence"/>
</dbReference>
<reference evidence="2" key="1">
    <citation type="submission" date="2021-08" db="EMBL/GenBank/DDBJ databases">
        <authorList>
            <person name="Misof B."/>
            <person name="Oliver O."/>
            <person name="Podsiadlowski L."/>
            <person name="Donath A."/>
            <person name="Peters R."/>
            <person name="Mayer C."/>
            <person name="Rust J."/>
            <person name="Gunkel S."/>
            <person name="Lesny P."/>
            <person name="Martin S."/>
            <person name="Oeyen J.P."/>
            <person name="Petersen M."/>
            <person name="Panagiotis P."/>
            <person name="Wilbrandt J."/>
            <person name="Tanja T."/>
        </authorList>
    </citation>
    <scope>NUCLEOTIDE SEQUENCE</scope>
    <source>
        <strain evidence="2">GBR_01_08_01A</strain>
        <tissue evidence="2">Thorax + abdomen</tissue>
    </source>
</reference>
<dbReference type="EMBL" id="JAIFRP010000183">
    <property type="protein sequence ID" value="KAK2578739.1"/>
    <property type="molecule type" value="Genomic_DNA"/>
</dbReference>
<evidence type="ECO:0000313" key="3">
    <source>
        <dbReference type="Proteomes" id="UP001258017"/>
    </source>
</evidence>
<comment type="caution">
    <text evidence="2">The sequence shown here is derived from an EMBL/GenBank/DDBJ whole genome shotgun (WGS) entry which is preliminary data.</text>
</comment>
<dbReference type="Pfam" id="PF20700">
    <property type="entry name" value="Mutator"/>
    <property type="match status" value="1"/>
</dbReference>
<accession>A0AAD9RFI9</accession>
<evidence type="ECO:0000259" key="1">
    <source>
        <dbReference type="Pfam" id="PF20700"/>
    </source>
</evidence>
<protein>
    <recommendedName>
        <fullName evidence="1">Mutator-like transposase domain-containing protein</fullName>
    </recommendedName>
</protein>
<dbReference type="AlphaFoldDB" id="A0AAD9RFI9"/>
<feature type="domain" description="Mutator-like transposase" evidence="1">
    <location>
        <begin position="1"/>
        <end position="186"/>
    </location>
</feature>